<dbReference type="GO" id="GO:0051321">
    <property type="term" value="P:meiotic cell cycle"/>
    <property type="evidence" value="ECO:0007669"/>
    <property type="project" value="TreeGrafter"/>
</dbReference>
<feature type="domain" description="Gamma tubulin complex component C-terminal" evidence="7">
    <location>
        <begin position="532"/>
        <end position="828"/>
    </location>
</feature>
<dbReference type="GO" id="GO:0031122">
    <property type="term" value="P:cytoplasmic microtubule organization"/>
    <property type="evidence" value="ECO:0007669"/>
    <property type="project" value="TreeGrafter"/>
</dbReference>
<dbReference type="AlphaFoldDB" id="A0A8S1EPT3"/>
<feature type="region of interest" description="Disordered" evidence="6">
    <location>
        <begin position="219"/>
        <end position="251"/>
    </location>
</feature>
<evidence type="ECO:0000256" key="3">
    <source>
        <dbReference type="ARBA" id="ARBA00022490"/>
    </source>
</evidence>
<dbReference type="InterPro" id="IPR040457">
    <property type="entry name" value="GCP_C"/>
</dbReference>
<keyword evidence="10" id="KW-1185">Reference proteome</keyword>
<dbReference type="GO" id="GO:0000930">
    <property type="term" value="C:gamma-tubulin complex"/>
    <property type="evidence" value="ECO:0007669"/>
    <property type="project" value="TreeGrafter"/>
</dbReference>
<dbReference type="GO" id="GO:0051225">
    <property type="term" value="P:spindle assembly"/>
    <property type="evidence" value="ECO:0007669"/>
    <property type="project" value="TreeGrafter"/>
</dbReference>
<sequence length="847" mass="96089">MPMNHEQRIAVDQFLEAFNLEHKVSSEAIGNALFDQRMPQDVNEARKFVEDFFKKCERRDPNTAKTIQKRLAATINETENTPLILDFIVRCRTTHLFYGKPTTPMMDPPGVGRSISSVSSQSSPFQRRSASRTRVAVLSNETTPNDHSRSRANSSMLSYDSAKTYSIGTERPMGSMRPKSPFRITHHASNSTTTTPLSASNHLFNASAATREFSPTRFHSRLSSNMGGSLSSMPAHTSGLSKTPLHSRLGSAQTETESKVCECLLAALLGIDTRLFRSDGNRQMVVSATSSISTNDLAVVQRILKIANIYMGLKYLDVTVTHSNQIVESMFSSIRYLLGEFTADIDSLRRKKLLNYSKILPTIYEWAIRLELMRKCSTLRKLSPLELLESLYVMHKSYNLDRIRKSVLETILNYTMGVFCKQMIDWMTSGEIPAENWLFDEDPRNRTLVTRSLPVFVSANDVQVLMEIGKCIHRLDSPSDEDLAAIDKATEIVKSGLNPKVIFDRDLCNLLTILRDVVCGIVMRSIVVNGRLKDHLNKATTLFFLADPRFTMTLYNVVKEYSGGLRAGTTSLSKQDVSKALATALELSNINSNGKTKKLNFRLDSITNNGTSPNISSRMQFVQPLRPKYEPTMEAMKPIFSMCDEDYEAIFHIFWSIDLARFSSQDTADLIPPMYRFLQKNYAIRENGWSLLGTISHIFFMISGTLARIRSVITVQVHRQYRRFLAAIDERCVDLDDVINEHCRFVRRVSILVFLSENDTMEQHLSMFLQTAFDAQDLLRELVDKWEDAIDRCGDDQNALKAKMAENCKSYTVKVRVLLDNVNSIQKKLTEELEVKISNYDDHLILD</sequence>
<evidence type="ECO:0000256" key="6">
    <source>
        <dbReference type="SAM" id="MobiDB-lite"/>
    </source>
</evidence>
<dbReference type="Pfam" id="PF17681">
    <property type="entry name" value="GCP_N_terminal"/>
    <property type="match status" value="1"/>
</dbReference>
<evidence type="ECO:0000256" key="5">
    <source>
        <dbReference type="ARBA" id="ARBA00023212"/>
    </source>
</evidence>
<dbReference type="Pfam" id="PF04130">
    <property type="entry name" value="GCP_C_terminal"/>
    <property type="match status" value="1"/>
</dbReference>
<comment type="caution">
    <text evidence="9">The sequence shown here is derived from an EMBL/GenBank/DDBJ whole genome shotgun (WGS) entry which is preliminary data.</text>
</comment>
<protein>
    <recommendedName>
        <fullName evidence="11">Gamma-tubulin complex component</fullName>
    </recommendedName>
</protein>
<evidence type="ECO:0000313" key="9">
    <source>
        <dbReference type="EMBL" id="CAB3402015.1"/>
    </source>
</evidence>
<dbReference type="GO" id="GO:0007020">
    <property type="term" value="P:microtubule nucleation"/>
    <property type="evidence" value="ECO:0007669"/>
    <property type="project" value="InterPro"/>
</dbReference>
<comment type="similarity">
    <text evidence="2">Belongs to the TUBGCP family.</text>
</comment>
<dbReference type="Proteomes" id="UP000494206">
    <property type="component" value="Unassembled WGS sequence"/>
</dbReference>
<keyword evidence="4" id="KW-0493">Microtubule</keyword>
<dbReference type="PANTHER" id="PTHR19302">
    <property type="entry name" value="GAMMA TUBULIN COMPLEX PROTEIN"/>
    <property type="match status" value="1"/>
</dbReference>
<evidence type="ECO:0000259" key="7">
    <source>
        <dbReference type="Pfam" id="PF04130"/>
    </source>
</evidence>
<evidence type="ECO:0008006" key="11">
    <source>
        <dbReference type="Google" id="ProtNLM"/>
    </source>
</evidence>
<name>A0A8S1EPT3_9PELO</name>
<evidence type="ECO:0000256" key="1">
    <source>
        <dbReference type="ARBA" id="ARBA00004245"/>
    </source>
</evidence>
<feature type="region of interest" description="Disordered" evidence="6">
    <location>
        <begin position="100"/>
        <end position="157"/>
    </location>
</feature>
<dbReference type="GO" id="GO:0043015">
    <property type="term" value="F:gamma-tubulin binding"/>
    <property type="evidence" value="ECO:0007669"/>
    <property type="project" value="InterPro"/>
</dbReference>
<dbReference type="EMBL" id="CADEPM010000003">
    <property type="protein sequence ID" value="CAB3402015.1"/>
    <property type="molecule type" value="Genomic_DNA"/>
</dbReference>
<dbReference type="InterPro" id="IPR041470">
    <property type="entry name" value="GCP_N"/>
</dbReference>
<feature type="compositionally biased region" description="Low complexity" evidence="6">
    <location>
        <begin position="221"/>
        <end position="233"/>
    </location>
</feature>
<evidence type="ECO:0000313" key="10">
    <source>
        <dbReference type="Proteomes" id="UP000494206"/>
    </source>
</evidence>
<evidence type="ECO:0000259" key="8">
    <source>
        <dbReference type="Pfam" id="PF17681"/>
    </source>
</evidence>
<keyword evidence="3" id="KW-0963">Cytoplasm</keyword>
<dbReference type="Gene3D" id="1.20.120.1900">
    <property type="entry name" value="Gamma-tubulin complex, C-terminal domain"/>
    <property type="match status" value="1"/>
</dbReference>
<dbReference type="GO" id="GO:0005874">
    <property type="term" value="C:microtubule"/>
    <property type="evidence" value="ECO:0007669"/>
    <property type="project" value="UniProtKB-KW"/>
</dbReference>
<gene>
    <name evidence="9" type="ORF">CBOVIS_LOCUS4690</name>
</gene>
<dbReference type="GO" id="GO:0000922">
    <property type="term" value="C:spindle pole"/>
    <property type="evidence" value="ECO:0007669"/>
    <property type="project" value="InterPro"/>
</dbReference>
<dbReference type="InterPro" id="IPR042241">
    <property type="entry name" value="GCP_C_sf"/>
</dbReference>
<organism evidence="9 10">
    <name type="scientific">Caenorhabditis bovis</name>
    <dbReference type="NCBI Taxonomy" id="2654633"/>
    <lineage>
        <taxon>Eukaryota</taxon>
        <taxon>Metazoa</taxon>
        <taxon>Ecdysozoa</taxon>
        <taxon>Nematoda</taxon>
        <taxon>Chromadorea</taxon>
        <taxon>Rhabditida</taxon>
        <taxon>Rhabditina</taxon>
        <taxon>Rhabditomorpha</taxon>
        <taxon>Rhabditoidea</taxon>
        <taxon>Rhabditidae</taxon>
        <taxon>Peloderinae</taxon>
        <taxon>Caenorhabditis</taxon>
    </lineage>
</organism>
<dbReference type="InterPro" id="IPR007259">
    <property type="entry name" value="GCP"/>
</dbReference>
<dbReference type="GO" id="GO:0051011">
    <property type="term" value="F:microtubule minus-end binding"/>
    <property type="evidence" value="ECO:0007669"/>
    <property type="project" value="TreeGrafter"/>
</dbReference>
<evidence type="ECO:0000256" key="2">
    <source>
        <dbReference type="ARBA" id="ARBA00010337"/>
    </source>
</evidence>
<dbReference type="PANTHER" id="PTHR19302:SF14">
    <property type="entry name" value="GAMMA-TUBULIN COMPLEX COMPONENT 3"/>
    <property type="match status" value="1"/>
</dbReference>
<feature type="domain" description="Gamma tubulin complex component protein N-terminal" evidence="8">
    <location>
        <begin position="263"/>
        <end position="448"/>
    </location>
</feature>
<dbReference type="GO" id="GO:0000278">
    <property type="term" value="P:mitotic cell cycle"/>
    <property type="evidence" value="ECO:0007669"/>
    <property type="project" value="TreeGrafter"/>
</dbReference>
<accession>A0A8S1EPT3</accession>
<proteinExistence type="inferred from homology"/>
<dbReference type="OrthoDB" id="5860513at2759"/>
<reference evidence="9 10" key="1">
    <citation type="submission" date="2020-04" db="EMBL/GenBank/DDBJ databases">
        <authorList>
            <person name="Laetsch R D."/>
            <person name="Stevens L."/>
            <person name="Kumar S."/>
            <person name="Blaxter L. M."/>
        </authorList>
    </citation>
    <scope>NUCLEOTIDE SEQUENCE [LARGE SCALE GENOMIC DNA]</scope>
</reference>
<keyword evidence="5" id="KW-0206">Cytoskeleton</keyword>
<feature type="compositionally biased region" description="Low complexity" evidence="6">
    <location>
        <begin position="113"/>
        <end position="128"/>
    </location>
</feature>
<comment type="subcellular location">
    <subcellularLocation>
        <location evidence="1">Cytoplasm</location>
        <location evidence="1">Cytoskeleton</location>
    </subcellularLocation>
</comment>
<evidence type="ECO:0000256" key="4">
    <source>
        <dbReference type="ARBA" id="ARBA00022701"/>
    </source>
</evidence>